<sequence length="179" mass="20301">MELHLGTGWHPDGKTLGEISLGDFNCHLPAITLEHKDEYWEKNSVHSWIGHLTLPSLDGYGKTIDTPKKQYDKFIPIVKETGVPVVKVIPIKIPHIVPQTLVQPYPVLVPVTKPVPYEVVKYVIKHVVKKVPTAVEKIIPEPVEKLVPFEVERHQAVPVIKKVPFKIPIHKTIVHHPKH</sequence>
<evidence type="ECO:0000313" key="2">
    <source>
        <dbReference type="Proteomes" id="UP001168972"/>
    </source>
</evidence>
<protein>
    <submittedName>
        <fullName evidence="1">Uncharacterized protein</fullName>
    </submittedName>
</protein>
<name>A0AA39F573_MICHY</name>
<dbReference type="AlphaFoldDB" id="A0AA39F573"/>
<gene>
    <name evidence="1" type="ORF">PV327_006838</name>
</gene>
<accession>A0AA39F573</accession>
<comment type="caution">
    <text evidence="1">The sequence shown here is derived from an EMBL/GenBank/DDBJ whole genome shotgun (WGS) entry which is preliminary data.</text>
</comment>
<dbReference type="EMBL" id="JAQQBR010001833">
    <property type="protein sequence ID" value="KAK0163130.1"/>
    <property type="molecule type" value="Genomic_DNA"/>
</dbReference>
<evidence type="ECO:0000313" key="1">
    <source>
        <dbReference type="EMBL" id="KAK0163130.1"/>
    </source>
</evidence>
<reference evidence="1" key="2">
    <citation type="submission" date="2023-03" db="EMBL/GenBank/DDBJ databases">
        <authorList>
            <person name="Inwood S.N."/>
            <person name="Skelly J.G."/>
            <person name="Guhlin J."/>
            <person name="Harrop T.W.R."/>
            <person name="Goldson S.G."/>
            <person name="Dearden P.K."/>
        </authorList>
    </citation>
    <scope>NUCLEOTIDE SEQUENCE</scope>
    <source>
        <strain evidence="1">Lincoln</strain>
        <tissue evidence="1">Whole body</tissue>
    </source>
</reference>
<organism evidence="1 2">
    <name type="scientific">Microctonus hyperodae</name>
    <name type="common">Parasitoid wasp</name>
    <dbReference type="NCBI Taxonomy" id="165561"/>
    <lineage>
        <taxon>Eukaryota</taxon>
        <taxon>Metazoa</taxon>
        <taxon>Ecdysozoa</taxon>
        <taxon>Arthropoda</taxon>
        <taxon>Hexapoda</taxon>
        <taxon>Insecta</taxon>
        <taxon>Pterygota</taxon>
        <taxon>Neoptera</taxon>
        <taxon>Endopterygota</taxon>
        <taxon>Hymenoptera</taxon>
        <taxon>Apocrita</taxon>
        <taxon>Ichneumonoidea</taxon>
        <taxon>Braconidae</taxon>
        <taxon>Euphorinae</taxon>
        <taxon>Microctonus</taxon>
    </lineage>
</organism>
<proteinExistence type="predicted"/>
<keyword evidence="2" id="KW-1185">Reference proteome</keyword>
<reference evidence="1" key="1">
    <citation type="journal article" date="2023" name="bioRxiv">
        <title>Scaffold-level genome assemblies of two parasitoid biocontrol wasps reveal the parthenogenesis mechanism and an associated novel virus.</title>
        <authorList>
            <person name="Inwood S."/>
            <person name="Skelly J."/>
            <person name="Guhlin J."/>
            <person name="Harrop T."/>
            <person name="Goldson S."/>
            <person name="Dearden P."/>
        </authorList>
    </citation>
    <scope>NUCLEOTIDE SEQUENCE</scope>
    <source>
        <strain evidence="1">Lincoln</strain>
        <tissue evidence="1">Whole body</tissue>
    </source>
</reference>
<dbReference type="Proteomes" id="UP001168972">
    <property type="component" value="Unassembled WGS sequence"/>
</dbReference>